<evidence type="ECO:0000256" key="3">
    <source>
        <dbReference type="ARBA" id="ARBA00022723"/>
    </source>
</evidence>
<dbReference type="VEuPathDB" id="FungiDB:UREG_01744"/>
<dbReference type="eggNOG" id="ENOG502RYKG">
    <property type="taxonomic scope" value="Eukaryota"/>
</dbReference>
<dbReference type="PANTHER" id="PTHR47466">
    <property type="match status" value="1"/>
</dbReference>
<evidence type="ECO:0000256" key="5">
    <source>
        <dbReference type="ARBA" id="ARBA00022801"/>
    </source>
</evidence>
<protein>
    <submittedName>
        <fullName evidence="10">Metalloprotease 1</fullName>
    </submittedName>
</protein>
<evidence type="ECO:0000256" key="6">
    <source>
        <dbReference type="ARBA" id="ARBA00022833"/>
    </source>
</evidence>
<dbReference type="InParanoid" id="C4JJD7"/>
<accession>C4JJD7</accession>
<gene>
    <name evidence="10" type="ORF">UREG_01744</name>
</gene>
<feature type="domain" description="Peptidase M43 pregnancy-associated plasma-A" evidence="9">
    <location>
        <begin position="95"/>
        <end position="231"/>
    </location>
</feature>
<dbReference type="InterPro" id="IPR008754">
    <property type="entry name" value="Peptidase_M43"/>
</dbReference>
<keyword evidence="11" id="KW-1185">Reference proteome</keyword>
<evidence type="ECO:0000313" key="11">
    <source>
        <dbReference type="Proteomes" id="UP000002058"/>
    </source>
</evidence>
<dbReference type="STRING" id="336963.C4JJD7"/>
<keyword evidence="3" id="KW-0479">Metal-binding</keyword>
<evidence type="ECO:0000256" key="2">
    <source>
        <dbReference type="ARBA" id="ARBA00022670"/>
    </source>
</evidence>
<keyword evidence="8" id="KW-1015">Disulfide bond</keyword>
<dbReference type="PANTHER" id="PTHR47466:SF1">
    <property type="entry name" value="METALLOPROTEASE MEP1 (AFU_ORTHOLOGUE AFUA_1G07730)-RELATED"/>
    <property type="match status" value="1"/>
</dbReference>
<dbReference type="HOGENOM" id="CLU_048726_0_0_1"/>
<evidence type="ECO:0000256" key="8">
    <source>
        <dbReference type="ARBA" id="ARBA00023157"/>
    </source>
</evidence>
<keyword evidence="2 10" id="KW-0645">Protease</keyword>
<reference evidence="11" key="1">
    <citation type="journal article" date="2009" name="Genome Res.">
        <title>Comparative genomic analyses of the human fungal pathogens Coccidioides and their relatives.</title>
        <authorList>
            <person name="Sharpton T.J."/>
            <person name="Stajich J.E."/>
            <person name="Rounsley S.D."/>
            <person name="Gardner M.J."/>
            <person name="Wortman J.R."/>
            <person name="Jordar V.S."/>
            <person name="Maiti R."/>
            <person name="Kodira C.D."/>
            <person name="Neafsey D.E."/>
            <person name="Zeng Q."/>
            <person name="Hung C.-Y."/>
            <person name="McMahan C."/>
            <person name="Muszewska A."/>
            <person name="Grynberg M."/>
            <person name="Mandel M.A."/>
            <person name="Kellner E.M."/>
            <person name="Barker B.M."/>
            <person name="Galgiani J.N."/>
            <person name="Orbach M.J."/>
            <person name="Kirkland T.N."/>
            <person name="Cole G.T."/>
            <person name="Henn M.R."/>
            <person name="Birren B.W."/>
            <person name="Taylor J.W."/>
        </authorList>
    </citation>
    <scope>NUCLEOTIDE SEQUENCE [LARGE SCALE GENOMIC DNA]</scope>
    <source>
        <strain evidence="11">UAMH 1704</strain>
    </source>
</reference>
<comment type="similarity">
    <text evidence="1">Belongs to the peptidase M43B family.</text>
</comment>
<dbReference type="EMBL" id="CH476615">
    <property type="protein sequence ID" value="EEP76895.1"/>
    <property type="molecule type" value="Genomic_DNA"/>
</dbReference>
<dbReference type="Pfam" id="PF05572">
    <property type="entry name" value="Peptidase_M43"/>
    <property type="match status" value="1"/>
</dbReference>
<keyword evidence="5" id="KW-0378">Hydrolase</keyword>
<dbReference type="Gene3D" id="3.40.390.10">
    <property type="entry name" value="Collagenase (Catalytic Domain)"/>
    <property type="match status" value="1"/>
</dbReference>
<organism evidence="10 11">
    <name type="scientific">Uncinocarpus reesii (strain UAMH 1704)</name>
    <dbReference type="NCBI Taxonomy" id="336963"/>
    <lineage>
        <taxon>Eukaryota</taxon>
        <taxon>Fungi</taxon>
        <taxon>Dikarya</taxon>
        <taxon>Ascomycota</taxon>
        <taxon>Pezizomycotina</taxon>
        <taxon>Eurotiomycetes</taxon>
        <taxon>Eurotiomycetidae</taxon>
        <taxon>Onygenales</taxon>
        <taxon>Onygenaceae</taxon>
        <taxon>Uncinocarpus</taxon>
    </lineage>
</organism>
<evidence type="ECO:0000256" key="4">
    <source>
        <dbReference type="ARBA" id="ARBA00022729"/>
    </source>
</evidence>
<evidence type="ECO:0000256" key="7">
    <source>
        <dbReference type="ARBA" id="ARBA00023049"/>
    </source>
</evidence>
<dbReference type="Proteomes" id="UP000002058">
    <property type="component" value="Unassembled WGS sequence"/>
</dbReference>
<evidence type="ECO:0000256" key="1">
    <source>
        <dbReference type="ARBA" id="ARBA00008721"/>
    </source>
</evidence>
<evidence type="ECO:0000313" key="10">
    <source>
        <dbReference type="EMBL" id="EEP76895.1"/>
    </source>
</evidence>
<name>C4JJD7_UNCRE</name>
<dbReference type="GeneID" id="8443797"/>
<keyword evidence="4" id="KW-0732">Signal</keyword>
<dbReference type="CDD" id="cd04275">
    <property type="entry name" value="ZnMc_pappalysin_like"/>
    <property type="match status" value="1"/>
</dbReference>
<dbReference type="GO" id="GO:0008237">
    <property type="term" value="F:metallopeptidase activity"/>
    <property type="evidence" value="ECO:0007669"/>
    <property type="project" value="UniProtKB-KW"/>
</dbReference>
<dbReference type="GO" id="GO:0006508">
    <property type="term" value="P:proteolysis"/>
    <property type="evidence" value="ECO:0007669"/>
    <property type="project" value="UniProtKB-KW"/>
</dbReference>
<keyword evidence="6" id="KW-0862">Zinc</keyword>
<dbReference type="GO" id="GO:0046872">
    <property type="term" value="F:metal ion binding"/>
    <property type="evidence" value="ECO:0007669"/>
    <property type="project" value="UniProtKB-KW"/>
</dbReference>
<dbReference type="InterPro" id="IPR024079">
    <property type="entry name" value="MetalloPept_cat_dom_sf"/>
</dbReference>
<dbReference type="AlphaFoldDB" id="C4JJD7"/>
<dbReference type="KEGG" id="ure:UREG_01744"/>
<dbReference type="SUPFAM" id="SSF55486">
    <property type="entry name" value="Metalloproteases ('zincins'), catalytic domain"/>
    <property type="match status" value="1"/>
</dbReference>
<sequence>MAAREATGSLVESAAGIQADVYFHVVAAGQSESDGNIPESKMQDQFRVLKETYTQYGINFTLKGITRTINRDWATSARNQFHMKSALRKGGYDTLNVYFMKDLGGSAGLCYHPDENGKAPGSGIFIFDGCLVLSSTVPGGTHKDFNLGKVTVHEVGHWMGLSHTFVGGSCSGPGDMVDDTPPQYFPSTGCPIGRDSCPGDGPDPIHNYMDATNDYCKTEFTPGQRARMHSMFNTYRK</sequence>
<dbReference type="OrthoDB" id="536211at2759"/>
<dbReference type="OMA" id="GYCYFPD"/>
<proteinExistence type="inferred from homology"/>
<dbReference type="MEROPS" id="M43.008"/>
<keyword evidence="7 10" id="KW-0482">Metalloprotease</keyword>
<evidence type="ECO:0000259" key="9">
    <source>
        <dbReference type="Pfam" id="PF05572"/>
    </source>
</evidence>
<dbReference type="RefSeq" id="XP_002542228.1">
    <property type="nucleotide sequence ID" value="XM_002542182.1"/>
</dbReference>